<evidence type="ECO:0000313" key="2">
    <source>
        <dbReference type="EMBL" id="CAA32482.1"/>
    </source>
</evidence>
<reference evidence="2" key="1">
    <citation type="submission" date="1989-02" db="EMBL/GenBank/DDBJ databases">
        <title>Cloning of a rat cDNA harboring poly (dT-dG) sequences.</title>
        <authorList>
            <person name="Sata F."/>
            <person name="Nojima H."/>
        </authorList>
    </citation>
    <scope>NUCLEOTIDE SEQUENCE</scope>
    <source>
        <strain evidence="2">SHR</strain>
        <tissue evidence="2">Aorta smooth muscle</tissue>
    </source>
</reference>
<proteinExistence type="evidence at transcript level"/>
<dbReference type="EMBL" id="X14306">
    <property type="protein sequence ID" value="CAA32482.1"/>
    <property type="molecule type" value="mRNA"/>
</dbReference>
<feature type="chain" id="PRO_5004251950" evidence="1">
    <location>
        <begin position="20"/>
        <end position="96"/>
    </location>
</feature>
<organism evidence="2">
    <name type="scientific">Rattus rattus</name>
    <name type="common">Black rat</name>
    <dbReference type="NCBI Taxonomy" id="10117"/>
    <lineage>
        <taxon>Eukaryota</taxon>
        <taxon>Metazoa</taxon>
        <taxon>Chordata</taxon>
        <taxon>Craniata</taxon>
        <taxon>Vertebrata</taxon>
        <taxon>Euteleostomi</taxon>
        <taxon>Mammalia</taxon>
        <taxon>Eutheria</taxon>
        <taxon>Euarchontoglires</taxon>
        <taxon>Glires</taxon>
        <taxon>Rodentia</taxon>
        <taxon>Myomorpha</taxon>
        <taxon>Muroidea</taxon>
        <taxon>Muridae</taxon>
        <taxon>Murinae</taxon>
        <taxon>Rattus</taxon>
    </lineage>
</organism>
<accession>Q58AT5</accession>
<sequence>MLYLMQCFLFSIWPPKIQTFPSCFLQNITDFKSCHNRTWVLCTCQSANVRKSGNGALPGPLIAAPGAKTVPFDSILSQDAAASVLESTSKYKETNC</sequence>
<name>Q58AT5_RATRT</name>
<feature type="signal peptide" evidence="1">
    <location>
        <begin position="1"/>
        <end position="19"/>
    </location>
</feature>
<gene>
    <name evidence="2" type="primary">GT22</name>
</gene>
<evidence type="ECO:0000256" key="1">
    <source>
        <dbReference type="SAM" id="SignalP"/>
    </source>
</evidence>
<keyword evidence="1" id="KW-0732">Signal</keyword>
<dbReference type="AlphaFoldDB" id="Q58AT5"/>
<protein>
    <submittedName>
        <fullName evidence="2">GT22 protein</fullName>
    </submittedName>
</protein>